<dbReference type="InterPro" id="IPR001509">
    <property type="entry name" value="Epimerase_deHydtase"/>
</dbReference>
<feature type="binding site" evidence="9">
    <location>
        <begin position="180"/>
        <end position="183"/>
    </location>
    <ligand>
        <name>NADP(+)</name>
        <dbReference type="ChEBI" id="CHEBI:58349"/>
    </ligand>
</feature>
<feature type="binding site" evidence="9">
    <location>
        <begin position="122"/>
        <end position="125"/>
    </location>
    <ligand>
        <name>NADP(+)</name>
        <dbReference type="ChEBI" id="CHEBI:58349"/>
    </ligand>
</feature>
<gene>
    <name evidence="9 11" type="primary">fcl</name>
    <name evidence="11" type="ORF">GCM10009069_04980</name>
</gene>
<organism evidence="11 12">
    <name type="scientific">Algimonas arctica</name>
    <dbReference type="NCBI Taxonomy" id="1479486"/>
    <lineage>
        <taxon>Bacteria</taxon>
        <taxon>Pseudomonadati</taxon>
        <taxon>Pseudomonadota</taxon>
        <taxon>Alphaproteobacteria</taxon>
        <taxon>Maricaulales</taxon>
        <taxon>Robiginitomaculaceae</taxon>
        <taxon>Algimonas</taxon>
    </lineage>
</organism>
<evidence type="ECO:0000256" key="6">
    <source>
        <dbReference type="ARBA" id="ARBA00023235"/>
    </source>
</evidence>
<dbReference type="Gene3D" id="3.40.50.720">
    <property type="entry name" value="NAD(P)-binding Rossmann-like Domain"/>
    <property type="match status" value="1"/>
</dbReference>
<evidence type="ECO:0000313" key="11">
    <source>
        <dbReference type="EMBL" id="GHA84864.1"/>
    </source>
</evidence>
<name>A0A8J3CQ88_9PROT</name>
<dbReference type="InterPro" id="IPR028614">
    <property type="entry name" value="GDP_fucose/colitose_synth"/>
</dbReference>
<reference evidence="11" key="2">
    <citation type="submission" date="2020-09" db="EMBL/GenBank/DDBJ databases">
        <authorList>
            <person name="Sun Q."/>
            <person name="Kim S."/>
        </authorList>
    </citation>
    <scope>NUCLEOTIDE SEQUENCE</scope>
    <source>
        <strain evidence="11">KCTC 32513</strain>
    </source>
</reference>
<evidence type="ECO:0000256" key="5">
    <source>
        <dbReference type="ARBA" id="ARBA00023002"/>
    </source>
</evidence>
<dbReference type="CDD" id="cd05239">
    <property type="entry name" value="GDP_FS_SDR_e"/>
    <property type="match status" value="1"/>
</dbReference>
<evidence type="ECO:0000256" key="7">
    <source>
        <dbReference type="ARBA" id="ARBA00023268"/>
    </source>
</evidence>
<dbReference type="SUPFAM" id="SSF51735">
    <property type="entry name" value="NAD(P)-binding Rossmann-fold domains"/>
    <property type="match status" value="1"/>
</dbReference>
<keyword evidence="4 9" id="KW-0521">NADP</keyword>
<feature type="binding site" evidence="9">
    <location>
        <position position="196"/>
    </location>
    <ligand>
        <name>NADP(+)</name>
        <dbReference type="ChEBI" id="CHEBI:58349"/>
    </ligand>
</feature>
<feature type="binding site" evidence="9">
    <location>
        <position position="219"/>
    </location>
    <ligand>
        <name>substrate</name>
    </ligand>
</feature>
<dbReference type="HAMAP" id="MF_00956">
    <property type="entry name" value="GDP_fucose_synth"/>
    <property type="match status" value="1"/>
</dbReference>
<feature type="site" description="Important for catalytic activity" evidence="9">
    <location>
        <position position="126"/>
    </location>
</feature>
<evidence type="ECO:0000313" key="12">
    <source>
        <dbReference type="Proteomes" id="UP000634004"/>
    </source>
</evidence>
<dbReference type="AlphaFoldDB" id="A0A8J3CQ88"/>
<dbReference type="FunFam" id="3.40.50.720:FF:000101">
    <property type="entry name" value="GDP-L-fucose synthase"/>
    <property type="match status" value="1"/>
</dbReference>
<feature type="binding site" evidence="9">
    <location>
        <position position="157"/>
    </location>
    <ligand>
        <name>NADP(+)</name>
        <dbReference type="ChEBI" id="CHEBI:58349"/>
    </ligand>
</feature>
<feature type="active site" description="Proton donor/acceptor" evidence="9">
    <location>
        <position position="153"/>
    </location>
</feature>
<reference evidence="11" key="1">
    <citation type="journal article" date="2014" name="Int. J. Syst. Evol. Microbiol.">
        <title>Complete genome sequence of Corynebacterium casei LMG S-19264T (=DSM 44701T), isolated from a smear-ripened cheese.</title>
        <authorList>
            <consortium name="US DOE Joint Genome Institute (JGI-PGF)"/>
            <person name="Walter F."/>
            <person name="Albersmeier A."/>
            <person name="Kalinowski J."/>
            <person name="Ruckert C."/>
        </authorList>
    </citation>
    <scope>NUCLEOTIDE SEQUENCE</scope>
    <source>
        <strain evidence="11">KCTC 32513</strain>
    </source>
</reference>
<dbReference type="GO" id="GO:0016853">
    <property type="term" value="F:isomerase activity"/>
    <property type="evidence" value="ECO:0007669"/>
    <property type="project" value="UniProtKB-KW"/>
</dbReference>
<sequence length="326" mass="36131">MTDQAFNQDDLGRGPYDLTGKRVWVAGHRGMVGAALVRRLGSESVAEIITAGRDQVDLTRQDQVESWLGKTKPDAIIVAAAKVGGILANDTYPADFLYENLMIEANIIKAAADLGTEKMLFLGSSCIYPKFAEQPIKEESLLTGSLEATNEWYAIAKIAGIKLCQAYRKQYGHDFISGMPTNLYGPYDNFDLKSSHVLPALIRKADAAKTNDDDALEVWGTGTPKREFLYVEDLADACIFLLKNYSGYDHVNIGYGDDVTIRELAETVQRVVGFEGELRFDTSKPDGTPRKLMSSERLRSMGWTPTTDLETGIRQAYDWYLDNAAD</sequence>
<evidence type="ECO:0000256" key="2">
    <source>
        <dbReference type="ARBA" id="ARBA00005959"/>
    </source>
</evidence>
<protein>
    <recommendedName>
        <fullName evidence="3 9">GDP-L-fucose synthase</fullName>
        <ecNumber evidence="3 9">1.1.1.271</ecNumber>
    </recommendedName>
    <alternativeName>
        <fullName evidence="9">GDP-4-keto-6-deoxy-D-mannose-3,5-epimerase-4-reductase</fullName>
    </alternativeName>
</protein>
<comment type="pathway">
    <text evidence="1 9">Nucleotide-sugar biosynthesis; GDP-L-fucose biosynthesis via de novo pathway; GDP-L-fucose from GDP-alpha-D-mannose: step 2/2.</text>
</comment>
<dbReference type="EMBL" id="BMZH01000002">
    <property type="protein sequence ID" value="GHA84864.1"/>
    <property type="molecule type" value="Genomic_DNA"/>
</dbReference>
<comment type="caution">
    <text evidence="11">The sequence shown here is derived from an EMBL/GenBank/DDBJ whole genome shotgun (WGS) entry which is preliminary data.</text>
</comment>
<proteinExistence type="inferred from homology"/>
<evidence type="ECO:0000256" key="1">
    <source>
        <dbReference type="ARBA" id="ARBA00004883"/>
    </source>
</evidence>
<dbReference type="InterPro" id="IPR036291">
    <property type="entry name" value="NAD(P)-bd_dom_sf"/>
</dbReference>
<dbReference type="Gene3D" id="3.90.25.10">
    <property type="entry name" value="UDP-galactose 4-epimerase, domain 1"/>
    <property type="match status" value="1"/>
</dbReference>
<feature type="site" description="Important for catalytic activity" evidence="9">
    <location>
        <position position="124"/>
    </location>
</feature>
<dbReference type="Pfam" id="PF01370">
    <property type="entry name" value="Epimerase"/>
    <property type="match status" value="1"/>
</dbReference>
<dbReference type="PANTHER" id="PTHR43238:SF1">
    <property type="entry name" value="GDP-L-FUCOSE SYNTHASE"/>
    <property type="match status" value="1"/>
</dbReference>
<feature type="binding site" evidence="9">
    <location>
        <position position="204"/>
    </location>
    <ligand>
        <name>substrate</name>
    </ligand>
</feature>
<evidence type="ECO:0000256" key="3">
    <source>
        <dbReference type="ARBA" id="ARBA00012371"/>
    </source>
</evidence>
<dbReference type="EC" id="1.1.1.271" evidence="3 9"/>
<keyword evidence="5 9" id="KW-0560">Oxidoreductase</keyword>
<evidence type="ECO:0000256" key="4">
    <source>
        <dbReference type="ARBA" id="ARBA00022857"/>
    </source>
</evidence>
<dbReference type="GO" id="GO:0050577">
    <property type="term" value="F:GDP-L-fucose synthase activity"/>
    <property type="evidence" value="ECO:0007669"/>
    <property type="project" value="UniProtKB-UniRule"/>
</dbReference>
<comment type="similarity">
    <text evidence="2 9">Belongs to the NAD(P)-dependent epimerase/dehydratase family. Fucose synthase subfamily.</text>
</comment>
<dbReference type="PANTHER" id="PTHR43238">
    <property type="entry name" value="GDP-L-FUCOSE SYNTHASE"/>
    <property type="match status" value="1"/>
</dbReference>
<evidence type="ECO:0000259" key="10">
    <source>
        <dbReference type="Pfam" id="PF01370"/>
    </source>
</evidence>
<keyword evidence="6 9" id="KW-0413">Isomerase</keyword>
<comment type="catalytic activity">
    <reaction evidence="8 9">
        <text>GDP-beta-L-fucose + NADP(+) = GDP-4-dehydro-alpha-D-rhamnose + NADPH + H(+)</text>
        <dbReference type="Rhea" id="RHEA:18885"/>
        <dbReference type="ChEBI" id="CHEBI:15378"/>
        <dbReference type="ChEBI" id="CHEBI:57273"/>
        <dbReference type="ChEBI" id="CHEBI:57783"/>
        <dbReference type="ChEBI" id="CHEBI:57964"/>
        <dbReference type="ChEBI" id="CHEBI:58349"/>
        <dbReference type="EC" id="1.1.1.271"/>
    </reaction>
</comment>
<accession>A0A8J3CQ88</accession>
<feature type="domain" description="NAD-dependent epimerase/dehydratase" evidence="10">
    <location>
        <begin position="24"/>
        <end position="254"/>
    </location>
</feature>
<dbReference type="GO" id="GO:0070401">
    <property type="term" value="F:NADP+ binding"/>
    <property type="evidence" value="ECO:0007669"/>
    <property type="project" value="UniProtKB-UniRule"/>
</dbReference>
<keyword evidence="12" id="KW-1185">Reference proteome</keyword>
<comment type="function">
    <text evidence="9">Catalyzes the two-step NADP-dependent conversion of GDP-4-dehydro-6-deoxy-D-mannose to GDP-fucose, involving an epimerase and a reductase reaction.</text>
</comment>
<keyword evidence="7 9" id="KW-0511">Multifunctional enzyme</keyword>
<dbReference type="GO" id="GO:0042351">
    <property type="term" value="P:'de novo' GDP-L-fucose biosynthetic process"/>
    <property type="evidence" value="ECO:0007669"/>
    <property type="project" value="UniProtKB-UniRule"/>
</dbReference>
<feature type="binding site" evidence="9">
    <location>
        <position position="226"/>
    </location>
    <ligand>
        <name>substrate</name>
    </ligand>
</feature>
<feature type="binding site" evidence="9">
    <location>
        <position position="286"/>
    </location>
    <ligand>
        <name>substrate</name>
    </ligand>
</feature>
<dbReference type="UniPathway" id="UPA00128">
    <property type="reaction ID" value="UER00191"/>
</dbReference>
<feature type="binding site" evidence="9">
    <location>
        <begin position="27"/>
        <end position="33"/>
    </location>
    <ligand>
        <name>NADP(+)</name>
        <dbReference type="ChEBI" id="CHEBI:58349"/>
    </ligand>
</feature>
<evidence type="ECO:0000256" key="9">
    <source>
        <dbReference type="HAMAP-Rule" id="MF_00956"/>
    </source>
</evidence>
<evidence type="ECO:0000256" key="8">
    <source>
        <dbReference type="ARBA" id="ARBA00051935"/>
    </source>
</evidence>
<dbReference type="Proteomes" id="UP000634004">
    <property type="component" value="Unassembled WGS sequence"/>
</dbReference>
<dbReference type="RefSeq" id="WP_233353949.1">
    <property type="nucleotide sequence ID" value="NZ_BMZH01000002.1"/>
</dbReference>